<dbReference type="Gene3D" id="3.10.100.10">
    <property type="entry name" value="Mannose-Binding Protein A, subunit A"/>
    <property type="match status" value="1"/>
</dbReference>
<accession>A0A5S9PHG5</accession>
<evidence type="ECO:0000259" key="2">
    <source>
        <dbReference type="Pfam" id="PF07588"/>
    </source>
</evidence>
<name>A0A5S9PHG5_9GAMM</name>
<feature type="signal peptide" evidence="1">
    <location>
        <begin position="1"/>
        <end position="19"/>
    </location>
</feature>
<reference evidence="3 4" key="1">
    <citation type="submission" date="2019-11" db="EMBL/GenBank/DDBJ databases">
        <authorList>
            <person name="Holert J."/>
        </authorList>
    </citation>
    <scope>NUCLEOTIDE SEQUENCE [LARGE SCALE GENOMIC DNA]</scope>
    <source>
        <strain evidence="3">BC5_2</strain>
    </source>
</reference>
<evidence type="ECO:0000313" key="3">
    <source>
        <dbReference type="EMBL" id="CAA0103353.1"/>
    </source>
</evidence>
<keyword evidence="1" id="KW-0732">Signal</keyword>
<dbReference type="Pfam" id="PF07588">
    <property type="entry name" value="DUF1554"/>
    <property type="match status" value="1"/>
</dbReference>
<proteinExistence type="predicted"/>
<gene>
    <name evidence="3" type="ORF">DPBNPPHM_00933</name>
</gene>
<dbReference type="InterPro" id="IPR011448">
    <property type="entry name" value="DUF1554"/>
</dbReference>
<evidence type="ECO:0000313" key="4">
    <source>
        <dbReference type="Proteomes" id="UP000434580"/>
    </source>
</evidence>
<feature type="chain" id="PRO_5030138030" description="DUF1554 domain-containing protein" evidence="1">
    <location>
        <begin position="20"/>
        <end position="207"/>
    </location>
</feature>
<dbReference type="SUPFAM" id="SSF56436">
    <property type="entry name" value="C-type lectin-like"/>
    <property type="match status" value="1"/>
</dbReference>
<sequence length="207" mass="21679">MFVNTAIKSLAVLTPIALAGCFDLTLNTCVNTEAPCVSTDQPAQPSTQKLIFVSSAETNGSFGGLVAADAICQTLADTSLAGTPYEGQYIAWLSDSTTDAKDRTTQSTAAYVNFMGTVIAPDFNALITTFANSPVDFDETGSAVVANLAWTGTLGDGTKSPLTCSDWTSALPGDTGHAGAPEFPAYFWTSNANNPCNFSIRLYCVQQ</sequence>
<dbReference type="EMBL" id="CACSII010000012">
    <property type="protein sequence ID" value="CAA0103353.1"/>
    <property type="molecule type" value="Genomic_DNA"/>
</dbReference>
<dbReference type="InterPro" id="IPR016186">
    <property type="entry name" value="C-type_lectin-like/link_sf"/>
</dbReference>
<protein>
    <recommendedName>
        <fullName evidence="2">DUF1554 domain-containing protein</fullName>
    </recommendedName>
</protein>
<dbReference type="InterPro" id="IPR016187">
    <property type="entry name" value="CTDL_fold"/>
</dbReference>
<dbReference type="Proteomes" id="UP000434580">
    <property type="component" value="Unassembled WGS sequence"/>
</dbReference>
<dbReference type="AlphaFoldDB" id="A0A5S9PHG5"/>
<organism evidence="3 4">
    <name type="scientific">BD1-7 clade bacterium</name>
    <dbReference type="NCBI Taxonomy" id="2029982"/>
    <lineage>
        <taxon>Bacteria</taxon>
        <taxon>Pseudomonadati</taxon>
        <taxon>Pseudomonadota</taxon>
        <taxon>Gammaproteobacteria</taxon>
        <taxon>Cellvibrionales</taxon>
        <taxon>Spongiibacteraceae</taxon>
        <taxon>BD1-7 clade</taxon>
    </lineage>
</organism>
<evidence type="ECO:0000256" key="1">
    <source>
        <dbReference type="SAM" id="SignalP"/>
    </source>
</evidence>
<feature type="domain" description="DUF1554" evidence="2">
    <location>
        <begin position="57"/>
        <end position="180"/>
    </location>
</feature>